<dbReference type="Proteomes" id="UP000879542">
    <property type="component" value="Unassembled WGS sequence"/>
</dbReference>
<dbReference type="SUPFAM" id="SSF46785">
    <property type="entry name" value="Winged helix' DNA-binding domain"/>
    <property type="match status" value="1"/>
</dbReference>
<gene>
    <name evidence="3" type="ORF">BN1095_20231</name>
    <name evidence="1" type="ORF">BN1096_690042</name>
    <name evidence="2" type="ORF">BN1097_700040</name>
    <name evidence="4" type="ORF">KRM00_001700</name>
    <name evidence="5" type="ORF">KRQ00_003074</name>
    <name evidence="8" type="ORF">SAMEA1402366_02516</name>
    <name evidence="7" type="ORF">SAMEA1402399_00715</name>
    <name evidence="6" type="ORF">SAMEA3375112_02138</name>
</gene>
<reference evidence="4" key="4">
    <citation type="submission" date="2021-06" db="EMBL/GenBank/DDBJ databases">
        <authorList>
            <consortium name="NCBI Pathogen Detection Project"/>
        </authorList>
    </citation>
    <scope>NUCLEOTIDE SEQUENCE</scope>
    <source>
        <strain evidence="5">Clostridioides</strain>
        <strain evidence="4">HN1000</strain>
    </source>
</reference>
<dbReference type="RefSeq" id="WP_003426473.1">
    <property type="nucleotide sequence ID" value="NZ_AP025558.1"/>
</dbReference>
<dbReference type="OMA" id="CELNPIC"/>
<dbReference type="Proteomes" id="UP000189137">
    <property type="component" value="Unassembled WGS sequence"/>
</dbReference>
<dbReference type="PANTHER" id="PTHR33221:SF2">
    <property type="entry name" value="TRANSCRIPTIONAL REGULATOR"/>
    <property type="match status" value="1"/>
</dbReference>
<dbReference type="EMBL" id="CAADAN010000002">
    <property type="protein sequence ID" value="VFD29668.1"/>
    <property type="molecule type" value="Genomic_DNA"/>
</dbReference>
<reference evidence="3" key="1">
    <citation type="submission" date="2014-07" db="EMBL/GenBank/DDBJ databases">
        <authorList>
            <person name="Monot Marc"/>
        </authorList>
    </citation>
    <scope>NUCLEOTIDE SEQUENCE</scope>
    <source>
        <strain evidence="3">7032989</strain>
        <strain evidence="2">7032994</strain>
    </source>
</reference>
<reference evidence="8 10" key="3">
    <citation type="submission" date="2019-04" db="EMBL/GenBank/DDBJ databases">
        <authorList>
            <consortium name="Pathogen Informatics"/>
        </authorList>
    </citation>
    <scope>NUCLEOTIDE SEQUENCE [LARGE SCALE GENOMIC DNA]</scope>
    <source>
        <strain evidence="11">clo34</strain>
        <strain evidence="7">Clo34</strain>
        <strain evidence="10">tl291</strain>
        <strain evidence="8">Tl291</strain>
        <strain evidence="6 9">VRECD0157</strain>
    </source>
</reference>
<evidence type="ECO:0000313" key="10">
    <source>
        <dbReference type="Proteomes" id="UP000372533"/>
    </source>
</evidence>
<dbReference type="AlphaFoldDB" id="A0A031WF47"/>
<dbReference type="InterPro" id="IPR000944">
    <property type="entry name" value="Tscrpt_reg_Rrf2"/>
</dbReference>
<dbReference type="GeneID" id="66355166"/>
<evidence type="ECO:0000313" key="1">
    <source>
        <dbReference type="EMBL" id="CDS88404.1"/>
    </source>
</evidence>
<evidence type="ECO:0000313" key="5">
    <source>
        <dbReference type="EMBL" id="HBH2621288.1"/>
    </source>
</evidence>
<name>A0A031WF47_CLODI</name>
<dbReference type="Proteomes" id="UP000878956">
    <property type="component" value="Unassembled WGS sequence"/>
</dbReference>
<evidence type="ECO:0000313" key="7">
    <source>
        <dbReference type="EMBL" id="VFD29668.1"/>
    </source>
</evidence>
<sequence>MISEDVDYSIRIIRAIFNNGEDKPIDAKMILKSEDIPILTLYRLLRKLCANNILTFNKEDGKTYMLNVSLDTISLRTIVEVIDGKIYINKCTRYVSNCSNCLKGCKVNRELLEIEKEIYKLLSRKSIRQILE</sequence>
<dbReference type="InterPro" id="IPR036390">
    <property type="entry name" value="WH_DNA-bd_sf"/>
</dbReference>
<dbReference type="EMBL" id="LK932849">
    <property type="protein sequence ID" value="CDS95749.1"/>
    <property type="molecule type" value="Genomic_DNA"/>
</dbReference>
<dbReference type="PROSITE" id="PS51197">
    <property type="entry name" value="HTH_RRF2_2"/>
    <property type="match status" value="1"/>
</dbReference>
<protein>
    <submittedName>
        <fullName evidence="6">FeS assembly SUF system regulator</fullName>
    </submittedName>
    <submittedName>
        <fullName evidence="4">Rrf2 family transcriptional regulator</fullName>
    </submittedName>
    <submittedName>
        <fullName evidence="3">Transcriptional regulator, Rrf2 family</fullName>
    </submittedName>
</protein>
<evidence type="ECO:0000313" key="9">
    <source>
        <dbReference type="Proteomes" id="UP000189137"/>
    </source>
</evidence>
<dbReference type="GO" id="GO:0005829">
    <property type="term" value="C:cytosol"/>
    <property type="evidence" value="ECO:0007669"/>
    <property type="project" value="TreeGrafter"/>
</dbReference>
<dbReference type="KEGG" id="pdf:CD630DERM_27590"/>
<dbReference type="PATRIC" id="fig|1496.1371.peg.2302"/>
<evidence type="ECO:0000313" key="6">
    <source>
        <dbReference type="EMBL" id="SJS44496.1"/>
    </source>
</evidence>
<dbReference type="Proteomes" id="UP000372533">
    <property type="component" value="Unassembled WGS sequence"/>
</dbReference>
<dbReference type="Proteomes" id="UP000411588">
    <property type="component" value="Unassembled WGS sequence"/>
</dbReference>
<dbReference type="EMBL" id="LK932410">
    <property type="protein sequence ID" value="CDS89068.1"/>
    <property type="molecule type" value="Genomic_DNA"/>
</dbReference>
<dbReference type="InterPro" id="IPR036388">
    <property type="entry name" value="WH-like_DNA-bd_sf"/>
</dbReference>
<evidence type="ECO:0000313" key="11">
    <source>
        <dbReference type="Proteomes" id="UP000411588"/>
    </source>
</evidence>
<reference evidence="4" key="2">
    <citation type="journal article" date="2018" name="Genome Biol.">
        <title>SKESA: strategic k-mer extension for scrupulous assemblies.</title>
        <authorList>
            <person name="Souvorov A."/>
            <person name="Agarwala R."/>
            <person name="Lipman D.J."/>
        </authorList>
    </citation>
    <scope>NUCLEOTIDE SEQUENCE</scope>
    <source>
        <strain evidence="5">Clostridioides</strain>
        <strain evidence="4">HN1000</strain>
    </source>
</reference>
<dbReference type="EMBL" id="DAEPXK010000014">
    <property type="protein sequence ID" value="HBH1542220.1"/>
    <property type="molecule type" value="Genomic_DNA"/>
</dbReference>
<dbReference type="EMBL" id="DAEQIJ010000017">
    <property type="protein sequence ID" value="HBH2621288.1"/>
    <property type="molecule type" value="Genomic_DNA"/>
</dbReference>
<dbReference type="Pfam" id="PF02082">
    <property type="entry name" value="Rrf2"/>
    <property type="match status" value="1"/>
</dbReference>
<accession>A0A031WF47</accession>
<evidence type="ECO:0000313" key="4">
    <source>
        <dbReference type="EMBL" id="HBH1542220.1"/>
    </source>
</evidence>
<dbReference type="Gene3D" id="1.10.10.10">
    <property type="entry name" value="Winged helix-like DNA-binding domain superfamily/Winged helix DNA-binding domain"/>
    <property type="match status" value="1"/>
</dbReference>
<dbReference type="GO" id="GO:0003700">
    <property type="term" value="F:DNA-binding transcription factor activity"/>
    <property type="evidence" value="ECO:0007669"/>
    <property type="project" value="TreeGrafter"/>
</dbReference>
<dbReference type="PANTHER" id="PTHR33221">
    <property type="entry name" value="WINGED HELIX-TURN-HELIX TRANSCRIPTIONAL REGULATOR, RRF2 FAMILY"/>
    <property type="match status" value="1"/>
</dbReference>
<organism evidence="3">
    <name type="scientific">Clostridioides difficile</name>
    <name type="common">Peptoclostridium difficile</name>
    <dbReference type="NCBI Taxonomy" id="1496"/>
    <lineage>
        <taxon>Bacteria</taxon>
        <taxon>Bacillati</taxon>
        <taxon>Bacillota</taxon>
        <taxon>Clostridia</taxon>
        <taxon>Peptostreptococcales</taxon>
        <taxon>Peptostreptococcaceae</taxon>
        <taxon>Clostridioides</taxon>
    </lineage>
</organism>
<evidence type="ECO:0000313" key="3">
    <source>
        <dbReference type="EMBL" id="CDS95749.1"/>
    </source>
</evidence>
<proteinExistence type="predicted"/>
<evidence type="ECO:0000313" key="2">
    <source>
        <dbReference type="EMBL" id="CDS89068.1"/>
    </source>
</evidence>
<dbReference type="EMBL" id="FUPS01000006">
    <property type="protein sequence ID" value="SJS44496.1"/>
    <property type="molecule type" value="Genomic_DNA"/>
</dbReference>
<dbReference type="EMBL" id="LK932523">
    <property type="protein sequence ID" value="CDS88404.1"/>
    <property type="molecule type" value="Genomic_DNA"/>
</dbReference>
<evidence type="ECO:0000313" key="8">
    <source>
        <dbReference type="EMBL" id="VHY12211.1"/>
    </source>
</evidence>
<dbReference type="EMBL" id="CAAJVP010000012">
    <property type="protein sequence ID" value="VHY12211.1"/>
    <property type="molecule type" value="Genomic_DNA"/>
</dbReference>